<dbReference type="Proteomes" id="UP000467148">
    <property type="component" value="Chromosome"/>
</dbReference>
<name>A0A7I7T7Y6_9MYCO</name>
<accession>A0A7I7T7Y6</accession>
<feature type="compositionally biased region" description="Polar residues" evidence="1">
    <location>
        <begin position="33"/>
        <end position="43"/>
    </location>
</feature>
<keyword evidence="3" id="KW-1185">Reference proteome</keyword>
<dbReference type="EMBL" id="AP022596">
    <property type="protein sequence ID" value="BBY65382.1"/>
    <property type="molecule type" value="Genomic_DNA"/>
</dbReference>
<reference evidence="2 3" key="1">
    <citation type="journal article" date="2019" name="Emerg. Microbes Infect.">
        <title>Comprehensive subspecies identification of 175 nontuberculous mycobacteria species based on 7547 genomic profiles.</title>
        <authorList>
            <person name="Matsumoto Y."/>
            <person name="Kinjo T."/>
            <person name="Motooka D."/>
            <person name="Nabeya D."/>
            <person name="Jung N."/>
            <person name="Uechi K."/>
            <person name="Horii T."/>
            <person name="Iida T."/>
            <person name="Fujita J."/>
            <person name="Nakamura S."/>
        </authorList>
    </citation>
    <scope>NUCLEOTIDE SEQUENCE [LARGE SCALE GENOMIC DNA]</scope>
    <source>
        <strain evidence="2 3">JCM 30396</strain>
    </source>
</reference>
<proteinExistence type="predicted"/>
<dbReference type="AlphaFoldDB" id="A0A7I7T7Y6"/>
<organism evidence="2 3">
    <name type="scientific">Mycolicibacterium helvum</name>
    <dbReference type="NCBI Taxonomy" id="1534349"/>
    <lineage>
        <taxon>Bacteria</taxon>
        <taxon>Bacillati</taxon>
        <taxon>Actinomycetota</taxon>
        <taxon>Actinomycetes</taxon>
        <taxon>Mycobacteriales</taxon>
        <taxon>Mycobacteriaceae</taxon>
        <taxon>Mycolicibacterium</taxon>
    </lineage>
</organism>
<gene>
    <name evidence="2" type="ORF">MHEL_36250</name>
</gene>
<sequence>MHPCVVADVDHSRQCVIKIACGSGYLAGELTKPEQSLHTQQEAGTPYAADQNGDLHTDRH</sequence>
<evidence type="ECO:0000256" key="1">
    <source>
        <dbReference type="SAM" id="MobiDB-lite"/>
    </source>
</evidence>
<feature type="region of interest" description="Disordered" evidence="1">
    <location>
        <begin position="32"/>
        <end position="60"/>
    </location>
</feature>
<protein>
    <submittedName>
        <fullName evidence="2">Uncharacterized protein</fullName>
    </submittedName>
</protein>
<dbReference type="KEGG" id="mhev:MHEL_36250"/>
<evidence type="ECO:0000313" key="2">
    <source>
        <dbReference type="EMBL" id="BBY65382.1"/>
    </source>
</evidence>
<evidence type="ECO:0000313" key="3">
    <source>
        <dbReference type="Proteomes" id="UP000467148"/>
    </source>
</evidence>